<evidence type="ECO:0000313" key="2">
    <source>
        <dbReference type="EMBL" id="CAE0351541.1"/>
    </source>
</evidence>
<reference evidence="2" key="1">
    <citation type="submission" date="2021-01" db="EMBL/GenBank/DDBJ databases">
        <authorList>
            <person name="Corre E."/>
            <person name="Pelletier E."/>
            <person name="Niang G."/>
            <person name="Scheremetjew M."/>
            <person name="Finn R."/>
            <person name="Kale V."/>
            <person name="Holt S."/>
            <person name="Cochrane G."/>
            <person name="Meng A."/>
            <person name="Brown T."/>
            <person name="Cohen L."/>
        </authorList>
    </citation>
    <scope>NUCLEOTIDE SEQUENCE</scope>
    <source>
        <strain evidence="2">FSP1.4</strain>
    </source>
</reference>
<dbReference type="AlphaFoldDB" id="A0A7S3N859"/>
<organism evidence="2">
    <name type="scientific">Euplotes harpa</name>
    <dbReference type="NCBI Taxonomy" id="151035"/>
    <lineage>
        <taxon>Eukaryota</taxon>
        <taxon>Sar</taxon>
        <taxon>Alveolata</taxon>
        <taxon>Ciliophora</taxon>
        <taxon>Intramacronucleata</taxon>
        <taxon>Spirotrichea</taxon>
        <taxon>Hypotrichia</taxon>
        <taxon>Euplotida</taxon>
        <taxon>Euplotidae</taxon>
        <taxon>Euplotes</taxon>
    </lineage>
</organism>
<name>A0A7S3N859_9SPIT</name>
<accession>A0A7S3N859</accession>
<dbReference type="InterPro" id="IPR032350">
    <property type="entry name" value="Nbr1_FW"/>
</dbReference>
<evidence type="ECO:0000259" key="1">
    <source>
        <dbReference type="Pfam" id="PF16158"/>
    </source>
</evidence>
<protein>
    <recommendedName>
        <fullName evidence="1">Nbr1 FW domain-containing protein</fullName>
    </recommendedName>
</protein>
<dbReference type="Gene3D" id="2.60.40.10">
    <property type="entry name" value="Immunoglobulins"/>
    <property type="match status" value="1"/>
</dbReference>
<feature type="domain" description="Nbr1 FW" evidence="1">
    <location>
        <begin position="100"/>
        <end position="187"/>
    </location>
</feature>
<proteinExistence type="predicted"/>
<gene>
    <name evidence="2" type="ORF">EHAR0213_LOCUS10455</name>
</gene>
<dbReference type="Pfam" id="PF16158">
    <property type="entry name" value="N_BRCA1_IG"/>
    <property type="match status" value="1"/>
</dbReference>
<sequence>MKESHQHPMLKFKFSKQSDEYYQDLKIKYMILKENKQRDVRRFTPKVIDSSADALSNPIVKSVKNLDDNFSNFKAELISTMPRDHYTIDLTTKMICLTVVLKNTGTDEWPSGFYVGLIQTDNQILEERENDEELIRYTPAINKSVKPNSTIEINVNLITPGFPCTFVYTLSLFTLSKIPFGNDFKFTFTVKNVSSALNPCYRPEIIGMPNPIGYVPKLPKPSYSGMLKQMTRALKKDCKEMKNSIKGRFK</sequence>
<dbReference type="InterPro" id="IPR013783">
    <property type="entry name" value="Ig-like_fold"/>
</dbReference>
<dbReference type="EMBL" id="HBII01025265">
    <property type="protein sequence ID" value="CAE0351541.1"/>
    <property type="molecule type" value="Transcribed_RNA"/>
</dbReference>